<evidence type="ECO:0000256" key="1">
    <source>
        <dbReference type="ARBA" id="ARBA00023098"/>
    </source>
</evidence>
<evidence type="ECO:0000313" key="5">
    <source>
        <dbReference type="Ensembl" id="ENSACOP00000023398.1"/>
    </source>
</evidence>
<dbReference type="InterPro" id="IPR033562">
    <property type="entry name" value="PLPL"/>
</dbReference>
<protein>
    <recommendedName>
        <fullName evidence="4">PNPLA domain-containing protein</fullName>
    </recommendedName>
</protein>
<dbReference type="SUPFAM" id="SSF52151">
    <property type="entry name" value="FabD/lysophospholipase-like"/>
    <property type="match status" value="1"/>
</dbReference>
<dbReference type="PROSITE" id="PS51635">
    <property type="entry name" value="PNPLA"/>
    <property type="match status" value="1"/>
</dbReference>
<dbReference type="GO" id="GO:0055088">
    <property type="term" value="P:lipid homeostasis"/>
    <property type="evidence" value="ECO:0007669"/>
    <property type="project" value="TreeGrafter"/>
</dbReference>
<accession>A0A8B9GLP5</accession>
<dbReference type="GO" id="GO:0016020">
    <property type="term" value="C:membrane"/>
    <property type="evidence" value="ECO:0007669"/>
    <property type="project" value="TreeGrafter"/>
</dbReference>
<proteinExistence type="predicted"/>
<comment type="caution">
    <text evidence="2">Lacks conserved residue(s) required for the propagation of feature annotation.</text>
</comment>
<evidence type="ECO:0000259" key="4">
    <source>
        <dbReference type="PROSITE" id="PS51635"/>
    </source>
</evidence>
<keyword evidence="3" id="KW-0472">Membrane</keyword>
<organism evidence="5 6">
    <name type="scientific">Amazona collaria</name>
    <name type="common">yellow-billed parrot</name>
    <dbReference type="NCBI Taxonomy" id="241587"/>
    <lineage>
        <taxon>Eukaryota</taxon>
        <taxon>Metazoa</taxon>
        <taxon>Chordata</taxon>
        <taxon>Craniata</taxon>
        <taxon>Vertebrata</taxon>
        <taxon>Euteleostomi</taxon>
        <taxon>Archelosauria</taxon>
        <taxon>Archosauria</taxon>
        <taxon>Dinosauria</taxon>
        <taxon>Saurischia</taxon>
        <taxon>Theropoda</taxon>
        <taxon>Coelurosauria</taxon>
        <taxon>Aves</taxon>
        <taxon>Neognathae</taxon>
        <taxon>Neoaves</taxon>
        <taxon>Telluraves</taxon>
        <taxon>Australaves</taxon>
        <taxon>Psittaciformes</taxon>
        <taxon>Psittacidae</taxon>
        <taxon>Amazona</taxon>
    </lineage>
</organism>
<dbReference type="PANTHER" id="PTHR12406">
    <property type="entry name" value="CALCIUM-INDEPENDENT PHOSPHOLIPASE A2 IPLA2 -RELATED"/>
    <property type="match status" value="1"/>
</dbReference>
<reference evidence="5" key="2">
    <citation type="submission" date="2025-09" db="UniProtKB">
        <authorList>
            <consortium name="Ensembl"/>
        </authorList>
    </citation>
    <scope>IDENTIFICATION</scope>
</reference>
<dbReference type="GO" id="GO:0019433">
    <property type="term" value="P:triglyceride catabolic process"/>
    <property type="evidence" value="ECO:0007669"/>
    <property type="project" value="TreeGrafter"/>
</dbReference>
<sequence>MAEEDLRGLGTPFSLSFSGSGFLALYQVGVVQSLLELAPELLKSACKVYGSSAGSLIAAAVVCGIGLGKTGVVRISLLWGLQKLIQEARETILGPLSPKCSLLANIKAVLQRMLPENSYQLASGRLHISLTRVVDGPFTSATPLIPQALLCSCFLPIYCGFIPPSYRGVVRFTGLQPVSSLEEPVITVSPFTGELDICPRDCPAIFFCFQIFNGSIQISIENLCRISYALFPPSTMVSQQLFFPALFWLKQIDALPAFLSFEVSAPSPSIIRSHMEGAVPTGFAVHLFEQLKLDSGLGFSTYRLSCSKSHWTRGIIAFTGLFLIPGLYLLLCCHPWVQAWVCGRRSSSLDFRIHCQRSCCSHTGCQLSSGRGKNVLIEALKLEVIQKPVVVASAVLR</sequence>
<feature type="transmembrane region" description="Helical" evidence="3">
    <location>
        <begin position="315"/>
        <end position="337"/>
    </location>
</feature>
<dbReference type="Gene3D" id="3.40.1090.10">
    <property type="entry name" value="Cytosolic phospholipase A2 catalytic domain"/>
    <property type="match status" value="1"/>
</dbReference>
<dbReference type="InterPro" id="IPR002641">
    <property type="entry name" value="PNPLA_dom"/>
</dbReference>
<evidence type="ECO:0000313" key="6">
    <source>
        <dbReference type="Proteomes" id="UP000694522"/>
    </source>
</evidence>
<dbReference type="AlphaFoldDB" id="A0A8B9GLP5"/>
<feature type="short sequence motif" description="GXSXG" evidence="2">
    <location>
        <begin position="50"/>
        <end position="54"/>
    </location>
</feature>
<dbReference type="GO" id="GO:0004806">
    <property type="term" value="F:triacylglycerol lipase activity"/>
    <property type="evidence" value="ECO:0007669"/>
    <property type="project" value="TreeGrafter"/>
</dbReference>
<evidence type="ECO:0000256" key="3">
    <source>
        <dbReference type="SAM" id="Phobius"/>
    </source>
</evidence>
<name>A0A8B9GLP5_9PSIT</name>
<dbReference type="PANTHER" id="PTHR12406:SF23">
    <property type="entry name" value="OMEGA-HYDROXYCERAMIDE TRANSACYLASE"/>
    <property type="match status" value="1"/>
</dbReference>
<dbReference type="Proteomes" id="UP000694522">
    <property type="component" value="Unplaced"/>
</dbReference>
<dbReference type="GO" id="GO:0005737">
    <property type="term" value="C:cytoplasm"/>
    <property type="evidence" value="ECO:0007669"/>
    <property type="project" value="TreeGrafter"/>
</dbReference>
<dbReference type="GO" id="GO:0005811">
    <property type="term" value="C:lipid droplet"/>
    <property type="evidence" value="ECO:0007669"/>
    <property type="project" value="TreeGrafter"/>
</dbReference>
<reference evidence="5" key="1">
    <citation type="submission" date="2025-08" db="UniProtKB">
        <authorList>
            <consortium name="Ensembl"/>
        </authorList>
    </citation>
    <scope>IDENTIFICATION</scope>
</reference>
<keyword evidence="3" id="KW-0812">Transmembrane</keyword>
<dbReference type="InterPro" id="IPR016035">
    <property type="entry name" value="Acyl_Trfase/lysoPLipase"/>
</dbReference>
<keyword evidence="1" id="KW-0443">Lipid metabolism</keyword>
<keyword evidence="6" id="KW-1185">Reference proteome</keyword>
<dbReference type="Ensembl" id="ENSACOT00000024207.1">
    <property type="protein sequence ID" value="ENSACOP00000023398.1"/>
    <property type="gene ID" value="ENSACOG00000015837.1"/>
</dbReference>
<evidence type="ECO:0000256" key="2">
    <source>
        <dbReference type="PROSITE-ProRule" id="PRU01161"/>
    </source>
</evidence>
<keyword evidence="3" id="KW-1133">Transmembrane helix</keyword>
<feature type="domain" description="PNPLA" evidence="4">
    <location>
        <begin position="15"/>
        <end position="189"/>
    </location>
</feature>